<comment type="caution">
    <text evidence="7">The sequence shown here is derived from an EMBL/GenBank/DDBJ whole genome shotgun (WGS) entry which is preliminary data.</text>
</comment>
<evidence type="ECO:0000256" key="4">
    <source>
        <dbReference type="ARBA" id="ARBA00022801"/>
    </source>
</evidence>
<evidence type="ECO:0000256" key="6">
    <source>
        <dbReference type="HAMAP-Rule" id="MF_00242"/>
    </source>
</evidence>
<dbReference type="Gene3D" id="1.10.3930.10">
    <property type="entry name" value="Arginine deiminase"/>
    <property type="match status" value="1"/>
</dbReference>
<organism evidence="7 8">
    <name type="scientific">Secundilactobacillus hailunensis</name>
    <dbReference type="NCBI Taxonomy" id="2559923"/>
    <lineage>
        <taxon>Bacteria</taxon>
        <taxon>Bacillati</taxon>
        <taxon>Bacillota</taxon>
        <taxon>Bacilli</taxon>
        <taxon>Lactobacillales</taxon>
        <taxon>Lactobacillaceae</taxon>
        <taxon>Secundilactobacillus</taxon>
    </lineage>
</organism>
<comment type="similarity">
    <text evidence="2 6">Belongs to the arginine deiminase family.</text>
</comment>
<evidence type="ECO:0000313" key="8">
    <source>
        <dbReference type="Proteomes" id="UP001596190"/>
    </source>
</evidence>
<protein>
    <recommendedName>
        <fullName evidence="6">Arginine deiminase</fullName>
        <shortName evidence="6">ADI</shortName>
        <ecNumber evidence="6">3.5.3.6</ecNumber>
    </recommendedName>
    <alternativeName>
        <fullName evidence="6">Arginine dihydrolase</fullName>
        <shortName evidence="6">AD</shortName>
    </alternativeName>
</protein>
<dbReference type="NCBIfam" id="TIGR01078">
    <property type="entry name" value="arcA"/>
    <property type="match status" value="1"/>
</dbReference>
<dbReference type="EC" id="3.5.3.6" evidence="6"/>
<evidence type="ECO:0000256" key="2">
    <source>
        <dbReference type="ARBA" id="ARBA00010206"/>
    </source>
</evidence>
<evidence type="ECO:0000256" key="3">
    <source>
        <dbReference type="ARBA" id="ARBA00022503"/>
    </source>
</evidence>
<keyword evidence="4 6" id="KW-0378">Hydrolase</keyword>
<dbReference type="Pfam" id="PF02274">
    <property type="entry name" value="ADI"/>
    <property type="match status" value="1"/>
</dbReference>
<gene>
    <name evidence="6 7" type="primary">arcA</name>
    <name evidence="7" type="ORF">ACFP1H_12105</name>
</gene>
<evidence type="ECO:0000256" key="5">
    <source>
        <dbReference type="ARBA" id="ARBA00049429"/>
    </source>
</evidence>
<dbReference type="PANTHER" id="PTHR47271">
    <property type="entry name" value="ARGININE DEIMINASE"/>
    <property type="match status" value="1"/>
</dbReference>
<keyword evidence="6" id="KW-0963">Cytoplasm</keyword>
<proteinExistence type="inferred from homology"/>
<evidence type="ECO:0000256" key="1">
    <source>
        <dbReference type="ARBA" id="ARBA00005213"/>
    </source>
</evidence>
<reference evidence="8" key="1">
    <citation type="journal article" date="2019" name="Int. J. Syst. Evol. Microbiol.">
        <title>The Global Catalogue of Microorganisms (GCM) 10K type strain sequencing project: providing services to taxonomists for standard genome sequencing and annotation.</title>
        <authorList>
            <consortium name="The Broad Institute Genomics Platform"/>
            <consortium name="The Broad Institute Genome Sequencing Center for Infectious Disease"/>
            <person name="Wu L."/>
            <person name="Ma J."/>
        </authorList>
    </citation>
    <scope>NUCLEOTIDE SEQUENCE [LARGE SCALE GENOMIC DNA]</scope>
    <source>
        <strain evidence="8">CCM 8950</strain>
    </source>
</reference>
<dbReference type="HAMAP" id="MF_00242">
    <property type="entry name" value="Arg_deiminase"/>
    <property type="match status" value="1"/>
</dbReference>
<dbReference type="Proteomes" id="UP001596190">
    <property type="component" value="Unassembled WGS sequence"/>
</dbReference>
<comment type="pathway">
    <text evidence="1 6">Amino-acid degradation; L-arginine degradation via ADI pathway; carbamoyl phosphate from L-arginine: step 1/2.</text>
</comment>
<dbReference type="PANTHER" id="PTHR47271:SF2">
    <property type="entry name" value="ARGININE DEIMINASE"/>
    <property type="match status" value="1"/>
</dbReference>
<dbReference type="GO" id="GO:0016990">
    <property type="term" value="F:arginine deiminase activity"/>
    <property type="evidence" value="ECO:0007669"/>
    <property type="project" value="UniProtKB-EC"/>
</dbReference>
<comment type="catalytic activity">
    <reaction evidence="5 6">
        <text>L-arginine + H2O = L-citrulline + NH4(+)</text>
        <dbReference type="Rhea" id="RHEA:19597"/>
        <dbReference type="ChEBI" id="CHEBI:15377"/>
        <dbReference type="ChEBI" id="CHEBI:28938"/>
        <dbReference type="ChEBI" id="CHEBI:32682"/>
        <dbReference type="ChEBI" id="CHEBI:57743"/>
        <dbReference type="EC" id="3.5.3.6"/>
    </reaction>
</comment>
<dbReference type="EMBL" id="JBHSSA010000119">
    <property type="protein sequence ID" value="MFC6255326.1"/>
    <property type="molecule type" value="Genomic_DNA"/>
</dbReference>
<dbReference type="NCBIfam" id="NF002381">
    <property type="entry name" value="PRK01388.1"/>
    <property type="match status" value="1"/>
</dbReference>
<keyword evidence="8" id="KW-1185">Reference proteome</keyword>
<dbReference type="PRINTS" id="PR01466">
    <property type="entry name" value="ARGDEIMINASE"/>
</dbReference>
<sequence length="411" mass="45966">MTKPIHVTSEIGKLDVVMLKRPGAEVENFTPEMMPRLLFDDIPYLPIAQKEHDNFADTLRANGAEVLYLENLVVEALEAGGLAVKTAFLDKMLTESGYAAGIIHRELEDYLLNMTTTEMVIKLMAGVRKNELDFVPRDLVSAAEEQDYPFYLDPMPNLYFTRDPAASLGDGLSINHMTFPARQRESFFMETIINYHPRFADQGLHVWRDRDQPGRIEGGDELVLSDTVIAIGVSERTSAGAIEDIARRLFERKSGFEKVLAIRIPHNHAMMHLDTVFTMINHDQFTVHPGILGEGGQIDTWTITEDQDGDLHVNHHSDLKQVLKDVLGLAEIDLIPTGGGDPLIADREQWNDGSNTLAIAPGVVVTYNRNYVSNQVLREHGLKVLEVLSSELSRGRGGPRCMSMPLVREDL</sequence>
<dbReference type="RefSeq" id="WP_137630528.1">
    <property type="nucleotide sequence ID" value="NZ_BJDO01000009.1"/>
</dbReference>
<name>A0ABW1TBK3_9LACO</name>
<evidence type="ECO:0000313" key="7">
    <source>
        <dbReference type="EMBL" id="MFC6255326.1"/>
    </source>
</evidence>
<accession>A0ABW1TBK3</accession>
<comment type="subcellular location">
    <subcellularLocation>
        <location evidence="6">Cytoplasm</location>
    </subcellularLocation>
</comment>
<dbReference type="Gene3D" id="3.75.10.10">
    <property type="entry name" value="L-arginine/glycine Amidinotransferase, Chain A"/>
    <property type="match status" value="1"/>
</dbReference>
<dbReference type="SUPFAM" id="SSF55909">
    <property type="entry name" value="Pentein"/>
    <property type="match status" value="1"/>
</dbReference>
<keyword evidence="3 6" id="KW-0056">Arginine metabolism</keyword>
<dbReference type="InterPro" id="IPR003876">
    <property type="entry name" value="Arg_deiminase"/>
</dbReference>
<feature type="active site" description="Amidino-cysteine intermediate" evidence="6">
    <location>
        <position position="401"/>
    </location>
</feature>
<dbReference type="PIRSF" id="PIRSF006356">
    <property type="entry name" value="Arg_deiminase"/>
    <property type="match status" value="1"/>
</dbReference>